<dbReference type="EMBL" id="KU521356">
    <property type="protein sequence ID" value="ANM44818.1"/>
    <property type="molecule type" value="Genomic_DNA"/>
</dbReference>
<proteinExistence type="predicted"/>
<organism evidence="1 2">
    <name type="scientific">Pseudomonas phage KTN4</name>
    <dbReference type="NCBI Taxonomy" id="1862701"/>
    <lineage>
        <taxon>Viruses</taxon>
        <taxon>Duplodnaviria</taxon>
        <taxon>Heunggongvirae</taxon>
        <taxon>Uroviricota</taxon>
        <taxon>Caudoviricetes</taxon>
        <taxon>Chimalliviridae</taxon>
        <taxon>Phikzvirus</taxon>
        <taxon>Phikzvirus phiKZ</taxon>
    </lineage>
</organism>
<accession>A0A192Y4Z3</accession>
<name>A0A192Y4Z3_9CAUD</name>
<evidence type="ECO:0000313" key="2">
    <source>
        <dbReference type="Proteomes" id="UP000224336"/>
    </source>
</evidence>
<dbReference type="Proteomes" id="UP000224336">
    <property type="component" value="Segment"/>
</dbReference>
<protein>
    <submittedName>
        <fullName evidence="1">Uncharacterized protein</fullName>
    </submittedName>
</protein>
<evidence type="ECO:0000313" key="1">
    <source>
        <dbReference type="EMBL" id="ANM44818.1"/>
    </source>
</evidence>
<gene>
    <name evidence="1" type="ORF">KTN4_060</name>
</gene>
<sequence length="357" mass="41065">MSNKLIVLDTRHQEKAIYDLLGQLTASASIDEAIGVKLSKDVAQQFLHLMVENIVESLVSYKTAKDQYTNLKMAAAIFNCAVTDVDSNKVAWVENLMKLPYLETIYLDIYKQVAKYIDSGTWIQWDVVKAGSVITLISGKDYRIAEYDRVHGIDNGDDHAVVSLNLLNPLNYLFSEFLRTFFHGFDRINLQTLGYSIYESRRKTQLSLANGGSYTLNKDHITTNHAYNIAVEYIQEQLTALLIGVIVKQYSNIKVSYLIPKVNHDFFASLGLDNLLLFEEKYISPLVSSINMAYFSTRIEHDVKYELEYHSYVISVYKNKNATYPIEKLVFEYQRGDYLPDDQRAQAERYILENNLY</sequence>
<reference evidence="1 2" key="1">
    <citation type="journal article" date="2016" name="Sci. Rep.">
        <title>A proposed integrated approach for the preclinical evaluation of phage therapy in Pseudomonas infections.</title>
        <authorList>
            <person name="Danis-Wlodarczyk K."/>
            <person name="Vandenheuvel D."/>
            <person name="Jang H.B."/>
            <person name="Briers Y."/>
            <person name="Olszak T."/>
            <person name="Arabski M."/>
            <person name="Wasik S."/>
            <person name="Drabik M."/>
            <person name="Higgins G."/>
            <person name="Tyrrell J."/>
            <person name="Harvey B.J."/>
            <person name="Noben J.P."/>
            <person name="Lavigne R."/>
            <person name="Drulis-Kawa Z."/>
        </authorList>
    </citation>
    <scope>NUCLEOTIDE SEQUENCE [LARGE SCALE GENOMIC DNA]</scope>
</reference>